<sequence>MTNGQLEISALDPLDHDTVDQWLELCQTVDDHDFANFETPSEAELLLGHMARPEEVRRLHWVGSVDGSVVSCAEARLYDADNTHLAGATVKVHPDHRRKGYARLLLGAIEDQARREERTTVVSWFLKPYEGSGVDGHAVGFAAAQGYGPTLETAVRRVDLLEVKEDRLDALYREALAKAEGYRIVSFPDPAPDEYAEGIAYLEGRMYTDMPLGDMDLQPAEITVEKVRARERQARRRGLLSLRTIAVHEETGTVAAMSQLETAPGDELIARQGDTIADPDHRGHRLGLLVKIANQRQLRSYRPRIRYVHTGNATVNDHMVAVNEAMGYRMLGMAECYQKELA</sequence>
<dbReference type="InterPro" id="IPR000182">
    <property type="entry name" value="GNAT_dom"/>
</dbReference>
<evidence type="ECO:0000313" key="3">
    <source>
        <dbReference type="Proteomes" id="UP001595823"/>
    </source>
</evidence>
<name>A0ABV8TVI5_9ACTN</name>
<keyword evidence="3" id="KW-1185">Reference proteome</keyword>
<feature type="domain" description="N-acetyltransferase" evidence="1">
    <location>
        <begin position="6"/>
        <end position="167"/>
    </location>
</feature>
<reference evidence="3" key="1">
    <citation type="journal article" date="2019" name="Int. J. Syst. Evol. Microbiol.">
        <title>The Global Catalogue of Microorganisms (GCM) 10K type strain sequencing project: providing services to taxonomists for standard genome sequencing and annotation.</title>
        <authorList>
            <consortium name="The Broad Institute Genomics Platform"/>
            <consortium name="The Broad Institute Genome Sequencing Center for Infectious Disease"/>
            <person name="Wu L."/>
            <person name="Ma J."/>
        </authorList>
    </citation>
    <scope>NUCLEOTIDE SEQUENCE [LARGE SCALE GENOMIC DNA]</scope>
    <source>
        <strain evidence="3">IBRC-M 10908</strain>
    </source>
</reference>
<protein>
    <submittedName>
        <fullName evidence="2">GNAT family N-acetyltransferase</fullName>
        <ecNumber evidence="2">2.3.-.-</ecNumber>
    </submittedName>
</protein>
<accession>A0ABV8TVI5</accession>
<dbReference type="EMBL" id="JBHSDK010000007">
    <property type="protein sequence ID" value="MFC4334596.1"/>
    <property type="molecule type" value="Genomic_DNA"/>
</dbReference>
<dbReference type="PROSITE" id="PS51186">
    <property type="entry name" value="GNAT"/>
    <property type="match status" value="1"/>
</dbReference>
<dbReference type="InterPro" id="IPR016181">
    <property type="entry name" value="Acyl_CoA_acyltransferase"/>
</dbReference>
<dbReference type="RefSeq" id="WP_380618437.1">
    <property type="nucleotide sequence ID" value="NZ_JBHSDK010000007.1"/>
</dbReference>
<comment type="caution">
    <text evidence="2">The sequence shown here is derived from an EMBL/GenBank/DDBJ whole genome shotgun (WGS) entry which is preliminary data.</text>
</comment>
<dbReference type="EC" id="2.3.-.-" evidence="2"/>
<organism evidence="2 3">
    <name type="scientific">Salininema proteolyticum</name>
    <dbReference type="NCBI Taxonomy" id="1607685"/>
    <lineage>
        <taxon>Bacteria</taxon>
        <taxon>Bacillati</taxon>
        <taxon>Actinomycetota</taxon>
        <taxon>Actinomycetes</taxon>
        <taxon>Glycomycetales</taxon>
        <taxon>Glycomycetaceae</taxon>
        <taxon>Salininema</taxon>
    </lineage>
</organism>
<evidence type="ECO:0000313" key="2">
    <source>
        <dbReference type="EMBL" id="MFC4334596.1"/>
    </source>
</evidence>
<dbReference type="CDD" id="cd04301">
    <property type="entry name" value="NAT_SF"/>
    <property type="match status" value="1"/>
</dbReference>
<proteinExistence type="predicted"/>
<dbReference type="Proteomes" id="UP001595823">
    <property type="component" value="Unassembled WGS sequence"/>
</dbReference>
<keyword evidence="2" id="KW-0012">Acyltransferase</keyword>
<dbReference type="SUPFAM" id="SSF55729">
    <property type="entry name" value="Acyl-CoA N-acyltransferases (Nat)"/>
    <property type="match status" value="2"/>
</dbReference>
<dbReference type="GO" id="GO:0016746">
    <property type="term" value="F:acyltransferase activity"/>
    <property type="evidence" value="ECO:0007669"/>
    <property type="project" value="UniProtKB-KW"/>
</dbReference>
<evidence type="ECO:0000259" key="1">
    <source>
        <dbReference type="PROSITE" id="PS51186"/>
    </source>
</evidence>
<gene>
    <name evidence="2" type="ORF">ACFPET_05230</name>
</gene>
<keyword evidence="2" id="KW-0808">Transferase</keyword>
<dbReference type="Pfam" id="PF00583">
    <property type="entry name" value="Acetyltransf_1"/>
    <property type="match status" value="1"/>
</dbReference>
<dbReference type="Gene3D" id="3.40.630.30">
    <property type="match status" value="1"/>
</dbReference>